<gene>
    <name evidence="1" type="ORF">F0357_13475</name>
</gene>
<proteinExistence type="predicted"/>
<keyword evidence="2" id="KW-1185">Reference proteome</keyword>
<protein>
    <submittedName>
        <fullName evidence="1">Uncharacterized protein</fullName>
    </submittedName>
</protein>
<organism evidence="1 2">
    <name type="scientific">Segnochrobactrum spirostomi</name>
    <dbReference type="NCBI Taxonomy" id="2608987"/>
    <lineage>
        <taxon>Bacteria</taxon>
        <taxon>Pseudomonadati</taxon>
        <taxon>Pseudomonadota</taxon>
        <taxon>Alphaproteobacteria</taxon>
        <taxon>Hyphomicrobiales</taxon>
        <taxon>Segnochrobactraceae</taxon>
        <taxon>Segnochrobactrum</taxon>
    </lineage>
</organism>
<evidence type="ECO:0000313" key="2">
    <source>
        <dbReference type="Proteomes" id="UP000332515"/>
    </source>
</evidence>
<evidence type="ECO:0000313" key="1">
    <source>
        <dbReference type="EMBL" id="MQT13631.1"/>
    </source>
</evidence>
<sequence length="636" mass="64652">MGGDDIGVADPGRLRGDRAVPGGQTYEIIADAVAGATSTTLTLDRPYAGPTSTAAPIRIKPLFSSDADAASFLAATLVGYIDSIGKLLRTAGNSREIVLRRQTADALAGITLGTGDGEEWRIGMYGTDRLRIQRTTNNGATYSDVMSFSLSDGTVSLSANLALGTSPALDAAVAAAAASANAAAASKASVDAKVAAFTATVTTSNNSNAVVQLASEIRRIVAATAVGGAVGVEPDLVISPMAGVYWARDLGVPSGDLAAWATGMGGAFTRASSGTYFGPNGTMLTAANNVPRIEYDQYSGDKLGLLIEPGSTNLALRSTDISVTPWGVGANATISGTTVTAPDGSTAKVLVMNASANAFVSQGGIAGTNGTTYTMPAWLQLVAGGDTLTTNSMALYLRDAGGATTSAFTPAAFTLTKGIWKRVWVAAKTLADGTLTIVPIFDRSGYSIAIWGAGLEPRASPTSDILTAGTSAARAADLLSVPLLEPSLFSARTGAFFVEVSMPFAPSGTSSTQLDVGVQRGGSWNNPGYLARIRGQSGLVYAQQIALGASGEMGRSEEVTIATGTVVRMAATWSSSGLRWAINGRAPTGIATAPSASSAPAALIVAPLAAAYARRVIVTRQALSDAQLQALSALTW</sequence>
<reference evidence="1 2" key="1">
    <citation type="submission" date="2019-09" db="EMBL/GenBank/DDBJ databases">
        <title>Segnochrobactrum spirostomi gen. nov., sp. nov., isolated from the ciliate Spirostomum cf. yagiui and description of a novel family, Segnochrobactraceae fam. nov. within the order Rhizobiales of the class Alphaproteobacteria.</title>
        <authorList>
            <person name="Akter S."/>
            <person name="Shazib S.U.A."/>
            <person name="Shin M.K."/>
        </authorList>
    </citation>
    <scope>NUCLEOTIDE SEQUENCE [LARGE SCALE GENOMIC DNA]</scope>
    <source>
        <strain evidence="1 2">Sp-1</strain>
    </source>
</reference>
<dbReference type="AlphaFoldDB" id="A0A6A7Y6C2"/>
<dbReference type="EMBL" id="VWNA01000001">
    <property type="protein sequence ID" value="MQT13631.1"/>
    <property type="molecule type" value="Genomic_DNA"/>
</dbReference>
<accession>A0A6A7Y6C2</accession>
<dbReference type="RefSeq" id="WP_153482595.1">
    <property type="nucleotide sequence ID" value="NZ_VWNA01000001.1"/>
</dbReference>
<dbReference type="Proteomes" id="UP000332515">
    <property type="component" value="Unassembled WGS sequence"/>
</dbReference>
<comment type="caution">
    <text evidence="1">The sequence shown here is derived from an EMBL/GenBank/DDBJ whole genome shotgun (WGS) entry which is preliminary data.</text>
</comment>
<name>A0A6A7Y6C2_9HYPH</name>